<reference evidence="6 7" key="1">
    <citation type="submission" date="2020-07" db="EMBL/GenBank/DDBJ databases">
        <title>Taxonomic revisions and descriptions of new bacterial species based on genomic comparisons in the high-G+C-content subgroup of the family Alcaligenaceae.</title>
        <authorList>
            <person name="Szabo A."/>
            <person name="Felfoldi T."/>
        </authorList>
    </citation>
    <scope>NUCLEOTIDE SEQUENCE [LARGE SCALE GENOMIC DNA]</scope>
    <source>
        <strain evidence="6 7">DSM 25264</strain>
    </source>
</reference>
<evidence type="ECO:0000256" key="4">
    <source>
        <dbReference type="ARBA" id="ARBA00023163"/>
    </source>
</evidence>
<dbReference type="RefSeq" id="WP_129967929.1">
    <property type="nucleotide sequence ID" value="NZ_JACCEW010000001.1"/>
</dbReference>
<protein>
    <submittedName>
        <fullName evidence="6">LysR family transcriptional regulator</fullName>
    </submittedName>
</protein>
<dbReference type="EMBL" id="JACCEW010000001">
    <property type="protein sequence ID" value="NYT36010.1"/>
    <property type="molecule type" value="Genomic_DNA"/>
</dbReference>
<feature type="domain" description="HTH lysR-type" evidence="5">
    <location>
        <begin position="7"/>
        <end position="64"/>
    </location>
</feature>
<comment type="similarity">
    <text evidence="1">Belongs to the LysR transcriptional regulatory family.</text>
</comment>
<dbReference type="PRINTS" id="PR00039">
    <property type="entry name" value="HTHLYSR"/>
</dbReference>
<dbReference type="Gene3D" id="1.10.10.10">
    <property type="entry name" value="Winged helix-like DNA-binding domain superfamily/Winged helix DNA-binding domain"/>
    <property type="match status" value="1"/>
</dbReference>
<dbReference type="GO" id="GO:0003700">
    <property type="term" value="F:DNA-binding transcription factor activity"/>
    <property type="evidence" value="ECO:0007669"/>
    <property type="project" value="InterPro"/>
</dbReference>
<gene>
    <name evidence="6" type="ORF">H0A68_03930</name>
</gene>
<name>A0A853FAQ8_9BURK</name>
<dbReference type="Gene3D" id="3.40.190.10">
    <property type="entry name" value="Periplasmic binding protein-like II"/>
    <property type="match status" value="2"/>
</dbReference>
<dbReference type="PANTHER" id="PTHR30346">
    <property type="entry name" value="TRANSCRIPTIONAL DUAL REGULATOR HCAR-RELATED"/>
    <property type="match status" value="1"/>
</dbReference>
<dbReference type="PROSITE" id="PS50931">
    <property type="entry name" value="HTH_LYSR"/>
    <property type="match status" value="1"/>
</dbReference>
<dbReference type="CDD" id="cd08414">
    <property type="entry name" value="PBP2_LTTR_aromatics_like"/>
    <property type="match status" value="1"/>
</dbReference>
<evidence type="ECO:0000256" key="1">
    <source>
        <dbReference type="ARBA" id="ARBA00009437"/>
    </source>
</evidence>
<dbReference type="InterPro" id="IPR005119">
    <property type="entry name" value="LysR_subst-bd"/>
</dbReference>
<dbReference type="GO" id="GO:0032993">
    <property type="term" value="C:protein-DNA complex"/>
    <property type="evidence" value="ECO:0007669"/>
    <property type="project" value="TreeGrafter"/>
</dbReference>
<accession>A0A853FAQ8</accession>
<comment type="caution">
    <text evidence="6">The sequence shown here is derived from an EMBL/GenBank/DDBJ whole genome shotgun (WGS) entry which is preliminary data.</text>
</comment>
<dbReference type="AlphaFoldDB" id="A0A853FAQ8"/>
<dbReference type="SUPFAM" id="SSF53850">
    <property type="entry name" value="Periplasmic binding protein-like II"/>
    <property type="match status" value="1"/>
</dbReference>
<evidence type="ECO:0000313" key="7">
    <source>
        <dbReference type="Proteomes" id="UP000580517"/>
    </source>
</evidence>
<keyword evidence="7" id="KW-1185">Reference proteome</keyword>
<dbReference type="PANTHER" id="PTHR30346:SF0">
    <property type="entry name" value="HCA OPERON TRANSCRIPTIONAL ACTIVATOR HCAR"/>
    <property type="match status" value="1"/>
</dbReference>
<dbReference type="InterPro" id="IPR036388">
    <property type="entry name" value="WH-like_DNA-bd_sf"/>
</dbReference>
<keyword evidence="4" id="KW-0804">Transcription</keyword>
<dbReference type="Pfam" id="PF03466">
    <property type="entry name" value="LysR_substrate"/>
    <property type="match status" value="1"/>
</dbReference>
<evidence type="ECO:0000256" key="3">
    <source>
        <dbReference type="ARBA" id="ARBA00023125"/>
    </source>
</evidence>
<dbReference type="OrthoDB" id="9157176at2"/>
<dbReference type="Proteomes" id="UP000580517">
    <property type="component" value="Unassembled WGS sequence"/>
</dbReference>
<proteinExistence type="inferred from homology"/>
<evidence type="ECO:0000259" key="5">
    <source>
        <dbReference type="PROSITE" id="PS50931"/>
    </source>
</evidence>
<keyword evidence="3" id="KW-0238">DNA-binding</keyword>
<dbReference type="InterPro" id="IPR036390">
    <property type="entry name" value="WH_DNA-bd_sf"/>
</dbReference>
<evidence type="ECO:0000313" key="6">
    <source>
        <dbReference type="EMBL" id="NYT36010.1"/>
    </source>
</evidence>
<dbReference type="Pfam" id="PF00126">
    <property type="entry name" value="HTH_1"/>
    <property type="match status" value="1"/>
</dbReference>
<dbReference type="InterPro" id="IPR000847">
    <property type="entry name" value="LysR_HTH_N"/>
</dbReference>
<dbReference type="SUPFAM" id="SSF46785">
    <property type="entry name" value="Winged helix' DNA-binding domain"/>
    <property type="match status" value="1"/>
</dbReference>
<dbReference type="GO" id="GO:0003677">
    <property type="term" value="F:DNA binding"/>
    <property type="evidence" value="ECO:0007669"/>
    <property type="project" value="UniProtKB-KW"/>
</dbReference>
<organism evidence="6 7">
    <name type="scientific">Allopusillimonas soli</name>
    <dbReference type="NCBI Taxonomy" id="659016"/>
    <lineage>
        <taxon>Bacteria</taxon>
        <taxon>Pseudomonadati</taxon>
        <taxon>Pseudomonadota</taxon>
        <taxon>Betaproteobacteria</taxon>
        <taxon>Burkholderiales</taxon>
        <taxon>Alcaligenaceae</taxon>
        <taxon>Allopusillimonas</taxon>
    </lineage>
</organism>
<dbReference type="FunFam" id="1.10.10.10:FF:000001">
    <property type="entry name" value="LysR family transcriptional regulator"/>
    <property type="match status" value="1"/>
</dbReference>
<keyword evidence="2" id="KW-0805">Transcription regulation</keyword>
<evidence type="ECO:0000256" key="2">
    <source>
        <dbReference type="ARBA" id="ARBA00023015"/>
    </source>
</evidence>
<sequence>MDPIRSVDLRRIRHFVALAERLNFTRAAQDLHIVQPALTVSIRKLEQELGTQLFIREPRGVSLTHSGQAALQEAYRILFHAEQFVDLVHNTERGVGGILRVGFVGSTSFGLLQKLVPRFRTEHPRVELELREATSSRILQMIEQEELNLGLVRTPLLQHSNVSLLELDRDCFVVALPVDNPWAHKPRLRLSELADEHFVMYSAADAAGLHASAMAACQRAGFMPSVKQEAVQIQTVLALVESGLGVALIPSVMRKYQSTRIQYRSIPELTRSQPIGWALAFDQETETMAGRHFRGMVSTQRT</sequence>